<sequence length="522" mass="59908">MMQPLTSRQNRLLKYLLQHQEHVTVKNIAHYLDVSEKTVYRDMQFVEAFLSVWNIYPDKKVGAGIMLTADDDRHLTLLEQQIVVDDGDTDALINNSRRVKIASQLLSDTPHETSISKLSERYFISSASIVNDLKIIENWLHPLGLSLVRSQSGTHIEGSESSVRQAMASLINDVMHHKEPGLLTHSRLDPGSYKALINYFGAEDVAFVQSLLQEMEQQLSYPLGEPYYINIFTHTLIMMHRIAQGKALMMNEEAIHQQVDNRVFSIAKNMVARIEQRVDNRLPSDEVWFIYQYIISSGIVMEERADNQALHYQFSNGESRQITRAIVQVFSDLINMDLRADKLLHEGLLIHIKPLLNRLKYQIHIRNPLLEDIKNEFQDIYQITRQAMDEVCQQFQLKTIAEDEVGYLTIHFQAALERQIAHKRILVVCSSGVGTSHLLKSRILRAFPDWIIVGVVSASNMLTFCQQENIELIISTIHLEEQQIPIVYVSAFFNDDDIKRVTEKVIANKLHQAEPQCSAADH</sequence>
<dbReference type="InterPro" id="IPR007737">
    <property type="entry name" value="Mga_HTH"/>
</dbReference>
<dbReference type="PROSITE" id="PS51099">
    <property type="entry name" value="PTS_EIIB_TYPE_2"/>
    <property type="match status" value="1"/>
</dbReference>
<dbReference type="InterPro" id="IPR036388">
    <property type="entry name" value="WH-like_DNA-bd_sf"/>
</dbReference>
<evidence type="ECO:0000256" key="2">
    <source>
        <dbReference type="ARBA" id="ARBA00022737"/>
    </source>
</evidence>
<accession>A0A2U1TUS0</accession>
<evidence type="ECO:0000256" key="3">
    <source>
        <dbReference type="ARBA" id="ARBA00023015"/>
    </source>
</evidence>
<feature type="domain" description="PRD" evidence="7">
    <location>
        <begin position="314"/>
        <end position="422"/>
    </location>
</feature>
<dbReference type="InterPro" id="IPR050661">
    <property type="entry name" value="BglG_antiterminators"/>
</dbReference>
<dbReference type="Proteomes" id="UP000245138">
    <property type="component" value="Unassembled WGS sequence"/>
</dbReference>
<proteinExistence type="predicted"/>
<dbReference type="Gene3D" id="3.40.50.2300">
    <property type="match status" value="1"/>
</dbReference>
<dbReference type="GO" id="GO:0009401">
    <property type="term" value="P:phosphoenolpyruvate-dependent sugar phosphotransferase system"/>
    <property type="evidence" value="ECO:0007669"/>
    <property type="project" value="InterPro"/>
</dbReference>
<dbReference type="OrthoDB" id="3710983at2"/>
<dbReference type="Gene3D" id="1.10.1790.10">
    <property type="entry name" value="PRD domain"/>
    <property type="match status" value="2"/>
</dbReference>
<evidence type="ECO:0000256" key="4">
    <source>
        <dbReference type="ARBA" id="ARBA00023159"/>
    </source>
</evidence>
<comment type="caution">
    <text evidence="8">The sequence shown here is derived from an EMBL/GenBank/DDBJ whole genome shotgun (WGS) entry which is preliminary data.</text>
</comment>
<dbReference type="InterPro" id="IPR036390">
    <property type="entry name" value="WH_DNA-bd_sf"/>
</dbReference>
<evidence type="ECO:0000256" key="1">
    <source>
        <dbReference type="ARBA" id="ARBA00022679"/>
    </source>
</evidence>
<keyword evidence="2" id="KW-0677">Repeat</keyword>
<protein>
    <recommendedName>
        <fullName evidence="10">Transcription antiterminator</fullName>
    </recommendedName>
</protein>
<dbReference type="Pfam" id="PF08279">
    <property type="entry name" value="HTH_11"/>
    <property type="match status" value="1"/>
</dbReference>
<feature type="domain" description="PTS EIIB type-2" evidence="6">
    <location>
        <begin position="423"/>
        <end position="513"/>
    </location>
</feature>
<evidence type="ECO:0000259" key="7">
    <source>
        <dbReference type="PROSITE" id="PS51372"/>
    </source>
</evidence>
<dbReference type="Pfam" id="PF00874">
    <property type="entry name" value="PRD"/>
    <property type="match status" value="2"/>
</dbReference>
<dbReference type="SUPFAM" id="SSF46785">
    <property type="entry name" value="Winged helix' DNA-binding domain"/>
    <property type="match status" value="1"/>
</dbReference>
<dbReference type="InterPro" id="IPR036634">
    <property type="entry name" value="PRD_sf"/>
</dbReference>
<reference evidence="8 9" key="1">
    <citation type="submission" date="2018-04" db="EMBL/GenBank/DDBJ databases">
        <title>Brenneria corticis sp.nov.</title>
        <authorList>
            <person name="Li Y."/>
        </authorList>
    </citation>
    <scope>NUCLEOTIDE SEQUENCE [LARGE SCALE GENOMIC DNA]</scope>
    <source>
        <strain evidence="8 9">LMG 27715</strain>
    </source>
</reference>
<name>A0A2U1TUS0_9GAMM</name>
<dbReference type="AlphaFoldDB" id="A0A2U1TUS0"/>
<dbReference type="PROSITE" id="PS51372">
    <property type="entry name" value="PRD_2"/>
    <property type="match status" value="2"/>
</dbReference>
<dbReference type="CDD" id="cd05568">
    <property type="entry name" value="PTS_IIB_bgl_like"/>
    <property type="match status" value="1"/>
</dbReference>
<dbReference type="InterPro" id="IPR013011">
    <property type="entry name" value="PTS_EIIB_2"/>
</dbReference>
<dbReference type="SUPFAM" id="SSF63520">
    <property type="entry name" value="PTS-regulatory domain, PRD"/>
    <property type="match status" value="2"/>
</dbReference>
<organism evidence="8 9">
    <name type="scientific">Brenneria roseae subsp. americana</name>
    <dbReference type="NCBI Taxonomy" id="1508507"/>
    <lineage>
        <taxon>Bacteria</taxon>
        <taxon>Pseudomonadati</taxon>
        <taxon>Pseudomonadota</taxon>
        <taxon>Gammaproteobacteria</taxon>
        <taxon>Enterobacterales</taxon>
        <taxon>Pectobacteriaceae</taxon>
        <taxon>Brenneria</taxon>
    </lineage>
</organism>
<dbReference type="InterPro" id="IPR036095">
    <property type="entry name" value="PTS_EIIB-like_sf"/>
</dbReference>
<dbReference type="InterPro" id="IPR011608">
    <property type="entry name" value="PRD"/>
</dbReference>
<dbReference type="GO" id="GO:0006355">
    <property type="term" value="P:regulation of DNA-templated transcription"/>
    <property type="evidence" value="ECO:0007669"/>
    <property type="project" value="InterPro"/>
</dbReference>
<keyword evidence="1" id="KW-0808">Transferase</keyword>
<feature type="domain" description="PRD" evidence="7">
    <location>
        <begin position="199"/>
        <end position="304"/>
    </location>
</feature>
<dbReference type="EMBL" id="QDKJ01000005">
    <property type="protein sequence ID" value="PWC13148.1"/>
    <property type="molecule type" value="Genomic_DNA"/>
</dbReference>
<evidence type="ECO:0000256" key="5">
    <source>
        <dbReference type="ARBA" id="ARBA00023163"/>
    </source>
</evidence>
<dbReference type="RefSeq" id="WP_109053814.1">
    <property type="nucleotide sequence ID" value="NZ_QDKJ01000005.1"/>
</dbReference>
<evidence type="ECO:0000259" key="6">
    <source>
        <dbReference type="PROSITE" id="PS51099"/>
    </source>
</evidence>
<dbReference type="SUPFAM" id="SSF52794">
    <property type="entry name" value="PTS system IIB component-like"/>
    <property type="match status" value="1"/>
</dbReference>
<gene>
    <name evidence="8" type="ORF">B4923_07925</name>
</gene>
<dbReference type="GO" id="GO:0008982">
    <property type="term" value="F:protein-N(PI)-phosphohistidine-sugar phosphotransferase activity"/>
    <property type="evidence" value="ECO:0007669"/>
    <property type="project" value="InterPro"/>
</dbReference>
<dbReference type="Gene3D" id="1.10.10.10">
    <property type="entry name" value="Winged helix-like DNA-binding domain superfamily/Winged helix DNA-binding domain"/>
    <property type="match status" value="2"/>
</dbReference>
<keyword evidence="9" id="KW-1185">Reference proteome</keyword>
<keyword evidence="4" id="KW-0010">Activator</keyword>
<evidence type="ECO:0008006" key="10">
    <source>
        <dbReference type="Google" id="ProtNLM"/>
    </source>
</evidence>
<dbReference type="PANTHER" id="PTHR30185:SF18">
    <property type="entry name" value="TRANSCRIPTIONAL REGULATOR MTLR"/>
    <property type="match status" value="1"/>
</dbReference>
<dbReference type="Pfam" id="PF05043">
    <property type="entry name" value="Mga"/>
    <property type="match status" value="1"/>
</dbReference>
<dbReference type="PANTHER" id="PTHR30185">
    <property type="entry name" value="CRYPTIC BETA-GLUCOSIDE BGL OPERON ANTITERMINATOR"/>
    <property type="match status" value="1"/>
</dbReference>
<evidence type="ECO:0000313" key="8">
    <source>
        <dbReference type="EMBL" id="PWC13148.1"/>
    </source>
</evidence>
<keyword evidence="5" id="KW-0804">Transcription</keyword>
<keyword evidence="3" id="KW-0805">Transcription regulation</keyword>
<dbReference type="InterPro" id="IPR013196">
    <property type="entry name" value="HTH_11"/>
</dbReference>
<evidence type="ECO:0000313" key="9">
    <source>
        <dbReference type="Proteomes" id="UP000245138"/>
    </source>
</evidence>